<name>A0ABW6C0I7_9BACT</name>
<reference evidence="3" key="1">
    <citation type="journal article" date="2019" name="Int. J. Syst. Evol. Microbiol.">
        <title>The Global Catalogue of Microorganisms (GCM) 10K type strain sequencing project: providing services to taxonomists for standard genome sequencing and annotation.</title>
        <authorList>
            <consortium name="The Broad Institute Genomics Platform"/>
            <consortium name="The Broad Institute Genome Sequencing Center for Infectious Disease"/>
            <person name="Wu L."/>
            <person name="Ma J."/>
        </authorList>
    </citation>
    <scope>NUCLEOTIDE SEQUENCE [LARGE SCALE GENOMIC DNA]</scope>
    <source>
        <strain evidence="3">KCTC 23984</strain>
    </source>
</reference>
<evidence type="ECO:0008006" key="4">
    <source>
        <dbReference type="Google" id="ProtNLM"/>
    </source>
</evidence>
<feature type="transmembrane region" description="Helical" evidence="1">
    <location>
        <begin position="201"/>
        <end position="223"/>
    </location>
</feature>
<feature type="transmembrane region" description="Helical" evidence="1">
    <location>
        <begin position="273"/>
        <end position="291"/>
    </location>
</feature>
<dbReference type="Proteomes" id="UP001597641">
    <property type="component" value="Unassembled WGS sequence"/>
</dbReference>
<proteinExistence type="predicted"/>
<keyword evidence="3" id="KW-1185">Reference proteome</keyword>
<evidence type="ECO:0000256" key="1">
    <source>
        <dbReference type="SAM" id="Phobius"/>
    </source>
</evidence>
<sequence length="458" mass="50083">MTPTLKEKEALKPVHYTGMGKQVYRIGEASSDSELLLLKKGVWLYFFLLLFEGALRKWFFPGLATPLLIVRDPLALWLVLSVWQRGLLPSNIFMSGMITVGLFGVFTAVFFGHGNLYVALYGLRIFIIHFPFIFVIGRIFNRDDVLKLGKITLWLAVPMTILIALQFYSPQSAWVNRGVGGDMSGAGFGGAMGYFRPPATFSFTNGTTLFYGLVACFVFYFWFQLKNINRLVLIVATVALLAAIPLSISRTLFFQVIISLVFSIVAASKDTQFFGRMVLSCLAGFIALAILSQTSFFQTATEAFFARFDSANTQEGGLDGVLLDRYLGGLIGALTNSSDIPFFGYGLGMGTNVGSMLLAGKKEFLIAEEEWARTVGELGPLLGLSVIALRLCLSAKLTHASYSNLNQGNILPWMLLSLGLLTIPQAQWAQPTSLGFSVLIAGLIIASLRVPEPDASSS</sequence>
<feature type="transmembrane region" description="Helical" evidence="1">
    <location>
        <begin position="252"/>
        <end position="268"/>
    </location>
</feature>
<feature type="transmembrane region" description="Helical" evidence="1">
    <location>
        <begin position="151"/>
        <end position="169"/>
    </location>
</feature>
<accession>A0ABW6C0I7</accession>
<feature type="transmembrane region" description="Helical" evidence="1">
    <location>
        <begin position="230"/>
        <end position="246"/>
    </location>
</feature>
<keyword evidence="1" id="KW-0472">Membrane</keyword>
<organism evidence="2 3">
    <name type="scientific">Pontibacter toksunensis</name>
    <dbReference type="NCBI Taxonomy" id="1332631"/>
    <lineage>
        <taxon>Bacteria</taxon>
        <taxon>Pseudomonadati</taxon>
        <taxon>Bacteroidota</taxon>
        <taxon>Cytophagia</taxon>
        <taxon>Cytophagales</taxon>
        <taxon>Hymenobacteraceae</taxon>
        <taxon>Pontibacter</taxon>
    </lineage>
</organism>
<comment type="caution">
    <text evidence="2">The sequence shown here is derived from an EMBL/GenBank/DDBJ whole genome shotgun (WGS) entry which is preliminary data.</text>
</comment>
<gene>
    <name evidence="2" type="ORF">ACFS7Z_20530</name>
</gene>
<protein>
    <recommendedName>
        <fullName evidence="4">O-antigen ligase-like membrane protein</fullName>
    </recommendedName>
</protein>
<feature type="transmembrane region" description="Helical" evidence="1">
    <location>
        <begin position="92"/>
        <end position="112"/>
    </location>
</feature>
<keyword evidence="1" id="KW-1133">Transmembrane helix</keyword>
<dbReference type="EMBL" id="JBHUOX010000019">
    <property type="protein sequence ID" value="MFD3002769.1"/>
    <property type="molecule type" value="Genomic_DNA"/>
</dbReference>
<feature type="transmembrane region" description="Helical" evidence="1">
    <location>
        <begin position="118"/>
        <end position="139"/>
    </location>
</feature>
<evidence type="ECO:0000313" key="2">
    <source>
        <dbReference type="EMBL" id="MFD3002769.1"/>
    </source>
</evidence>
<keyword evidence="1" id="KW-0812">Transmembrane</keyword>
<feature type="transmembrane region" description="Helical" evidence="1">
    <location>
        <begin position="58"/>
        <end position="80"/>
    </location>
</feature>
<evidence type="ECO:0000313" key="3">
    <source>
        <dbReference type="Proteomes" id="UP001597641"/>
    </source>
</evidence>